<dbReference type="PANTHER" id="PTHR43652">
    <property type="entry name" value="BASIC AMINO ACID ANTIPORTER YFCC-RELATED"/>
    <property type="match status" value="1"/>
</dbReference>
<feature type="transmembrane region" description="Helical" evidence="6">
    <location>
        <begin position="422"/>
        <end position="439"/>
    </location>
</feature>
<keyword evidence="5 6" id="KW-0472">Membrane</keyword>
<feature type="transmembrane region" description="Helical" evidence="6">
    <location>
        <begin position="88"/>
        <end position="113"/>
    </location>
</feature>
<keyword evidence="4 6" id="KW-1133">Transmembrane helix</keyword>
<evidence type="ECO:0000256" key="1">
    <source>
        <dbReference type="ARBA" id="ARBA00004651"/>
    </source>
</evidence>
<feature type="transmembrane region" description="Helical" evidence="6">
    <location>
        <begin position="179"/>
        <end position="198"/>
    </location>
</feature>
<dbReference type="InterPro" id="IPR051679">
    <property type="entry name" value="DASS-Related_Transporters"/>
</dbReference>
<feature type="transmembrane region" description="Helical" evidence="6">
    <location>
        <begin position="125"/>
        <end position="145"/>
    </location>
</feature>
<dbReference type="PANTHER" id="PTHR43652:SF2">
    <property type="entry name" value="BASIC AMINO ACID ANTIPORTER YFCC-RELATED"/>
    <property type="match status" value="1"/>
</dbReference>
<feature type="transmembrane region" description="Helical" evidence="6">
    <location>
        <begin position="151"/>
        <end position="172"/>
    </location>
</feature>
<proteinExistence type="predicted"/>
<comment type="caution">
    <text evidence="7">The sequence shown here is derived from an EMBL/GenBank/DDBJ whole genome shotgun (WGS) entry which is preliminary data.</text>
</comment>
<evidence type="ECO:0000313" key="8">
    <source>
        <dbReference type="Proteomes" id="UP000754226"/>
    </source>
</evidence>
<keyword evidence="2" id="KW-1003">Cell membrane</keyword>
<evidence type="ECO:0000256" key="2">
    <source>
        <dbReference type="ARBA" id="ARBA00022475"/>
    </source>
</evidence>
<evidence type="ECO:0000256" key="4">
    <source>
        <dbReference type="ARBA" id="ARBA00022989"/>
    </source>
</evidence>
<keyword evidence="3 6" id="KW-0812">Transmembrane</keyword>
<feature type="transmembrane region" description="Helical" evidence="6">
    <location>
        <begin position="210"/>
        <end position="229"/>
    </location>
</feature>
<name>A0A943I211_9FIRM</name>
<feature type="transmembrane region" description="Helical" evidence="6">
    <location>
        <begin position="21"/>
        <end position="39"/>
    </location>
</feature>
<feature type="transmembrane region" description="Helical" evidence="6">
    <location>
        <begin position="321"/>
        <end position="341"/>
    </location>
</feature>
<protein>
    <submittedName>
        <fullName evidence="7">YfcC family protein</fullName>
    </submittedName>
</protein>
<dbReference type="GO" id="GO:0005886">
    <property type="term" value="C:plasma membrane"/>
    <property type="evidence" value="ECO:0007669"/>
    <property type="project" value="UniProtKB-SubCell"/>
</dbReference>
<feature type="transmembrane region" description="Helical" evidence="6">
    <location>
        <begin position="446"/>
        <end position="468"/>
    </location>
</feature>
<dbReference type="AlphaFoldDB" id="A0A943I211"/>
<gene>
    <name evidence="7" type="ORF">KHX13_03140</name>
</gene>
<evidence type="ECO:0000256" key="3">
    <source>
        <dbReference type="ARBA" id="ARBA00022692"/>
    </source>
</evidence>
<evidence type="ECO:0000313" key="7">
    <source>
        <dbReference type="EMBL" id="MBS5519319.1"/>
    </source>
</evidence>
<comment type="subcellular location">
    <subcellularLocation>
        <location evidence="1">Cell membrane</location>
        <topology evidence="1">Multi-pass membrane protein</topology>
    </subcellularLocation>
</comment>
<dbReference type="EMBL" id="JAGZCZ010000003">
    <property type="protein sequence ID" value="MBS5519319.1"/>
    <property type="molecule type" value="Genomic_DNA"/>
</dbReference>
<feature type="transmembrane region" description="Helical" evidence="6">
    <location>
        <begin position="264"/>
        <end position="285"/>
    </location>
</feature>
<accession>A0A943I211</accession>
<dbReference type="Pfam" id="PF03606">
    <property type="entry name" value="DcuC"/>
    <property type="match status" value="1"/>
</dbReference>
<evidence type="ECO:0000256" key="5">
    <source>
        <dbReference type="ARBA" id="ARBA00023136"/>
    </source>
</evidence>
<evidence type="ECO:0000256" key="6">
    <source>
        <dbReference type="SAM" id="Phobius"/>
    </source>
</evidence>
<dbReference type="InterPro" id="IPR018385">
    <property type="entry name" value="C4_dicarb_anaerob_car-like"/>
</dbReference>
<reference evidence="7" key="1">
    <citation type="submission" date="2021-02" db="EMBL/GenBank/DDBJ databases">
        <title>Infant gut strain persistence is associated with maternal origin, phylogeny, and functional potential including surface adhesion and iron acquisition.</title>
        <authorList>
            <person name="Lou Y.C."/>
        </authorList>
    </citation>
    <scope>NUCLEOTIDE SEQUENCE</scope>
    <source>
        <strain evidence="7">L3_106_000M1_dasL3_106_000M1_concoct_15</strain>
    </source>
</reference>
<dbReference type="Proteomes" id="UP000754226">
    <property type="component" value="Unassembled WGS sequence"/>
</dbReference>
<sequence>MSEETEKAPDQKSSRWALPHVFVLLFGIIVFAAIMTWILPAGDFDRVTNSTGQKIVQAGTYHLVKAHPVGFFEMFKCIYLGMKDAAPVILFLFIAYGFIGLIIGSGAFDGLVAKLLRVVRGRMRVLIIPLFMTVISFASSTVGISEEALPFIPIFVGITIAMGYDAIVGLAIVSCATAIGYAGAFMNPFTVGTAQAIAELPIMSGSGFRILSHLAMIAVASLYTIRYALKIAKNPQKSLVYGAKNEFAITEEELQKHSFTFRHVLILLVFFAGVIALVYGCKYYGWYFTELSALFMIMGLISAILVGWNPNQIARSLEKSFRDISAACMMIGFARGILIVMQTGHIMDTFVYGMFMPLSALPQLAAAEAMLIVQTLLNFLIPSGSGQAVVSMPIMAPLADLLGMSRQLAVLCFQFGDGLSNIMWPTTTLPIACGIAGVSMMKWWKFFTPLFIMLVGVQAIMVAIGFVIGY</sequence>
<feature type="transmembrane region" description="Helical" evidence="6">
    <location>
        <begin position="291"/>
        <end position="309"/>
    </location>
</feature>
<organism evidence="7 8">
    <name type="scientific">Acidaminococcus intestini</name>
    <dbReference type="NCBI Taxonomy" id="187327"/>
    <lineage>
        <taxon>Bacteria</taxon>
        <taxon>Bacillati</taxon>
        <taxon>Bacillota</taxon>
        <taxon>Negativicutes</taxon>
        <taxon>Acidaminococcales</taxon>
        <taxon>Acidaminococcaceae</taxon>
        <taxon>Acidaminococcus</taxon>
    </lineage>
</organism>